<dbReference type="EMBL" id="MU273653">
    <property type="protein sequence ID" value="KAI0029851.1"/>
    <property type="molecule type" value="Genomic_DNA"/>
</dbReference>
<dbReference type="Proteomes" id="UP000814128">
    <property type="component" value="Unassembled WGS sequence"/>
</dbReference>
<sequence>MDLQTLSNLFATTLDPNPNVRKVAELDIRKISGQEGIIAALLQIIASENVDLATRQACSVFLKNRVHSGYPAGVSGTRPDQRPIHDSDRVALKTALPQLLSSTPSRNISVQLSSALKNIIAEDFPEKWPELVPIAKQMLASGKIREVAAGTIVVLEMVRAFRFRQSEADILPKIVAEMFPILVTIASRLLSSPPAGAEQEIPTILHYILKTYRNSITLHLSPHQQSAESLKPWGTLLFQVVNLQIPANAVPENEEERERSEWWKAKKWAYNTLGRLFHRFGNPSQLPSTLKPEYGAFAEHFVTHFAPEIFKVYLHQVELCVSGQTWISNKCQFHMFQFFTECVKPKSTWALLKPHFETLVSRFAFPHLSFTPAKQNLWDLDPVDFVRTSLDAWGEYSSPVAAATSFTLQLVQSRPKATFMPILNFINSVLTSRAAPPQRYGALNITAILGPLILRLSDIKSSMESVIVQHVLPEFQSQNAFMRYIAAELVGAAESNNIKWANEQHLQAAFQAIAAAMQDPELPIRVQAALCLAEMIAAHESVKEQVKPQVEKVIQDLLKLSDETDLDLLSNSMENMVEVFQEELLPVAVALASRLCESYIRLARESVTQDENPQPGDLETNLGEDEDKTYAAMGVAKTIGTIVSIVDASPELLSQVQEVIIPIIVFTLEHRIIDLYDNMYDLVDSLTFKSRAISASMWPVLELTYTLFKSDAIDFLDEMLPALDNFISYGSEVFKSRQDYRHMMLDIYQTAISSSQLGEADRINGCKIAESLLLNLRGHIDDILLPIVATAIDNLDKTVTAGLKLAMLEVLINAVLYNPAPALQLMEQHRAGAARAFVERWFEYITFEQKDRLPRVHDKKLTLCALCALMELEPAQVPDGLQPIVSNALRVFRTLPTAVADRAAQQNALHEISDSEESDQDMNFNAIEDVWDEDSAYIEMLAKEGQRLRQQGQNQDDDDEADDEDEDDDEIEEELGFISPLEQVDVYVRFKHALNALQIKNAPLYQLATTALSVDEQAYLMELMREAEGREVNAASA</sequence>
<gene>
    <name evidence="1" type="ORF">K488DRAFT_88333</name>
</gene>
<proteinExistence type="predicted"/>
<evidence type="ECO:0000313" key="2">
    <source>
        <dbReference type="Proteomes" id="UP000814128"/>
    </source>
</evidence>
<reference evidence="1" key="2">
    <citation type="journal article" date="2022" name="New Phytol.">
        <title>Evolutionary transition to the ectomycorrhizal habit in the genomes of a hyperdiverse lineage of mushroom-forming fungi.</title>
        <authorList>
            <person name="Looney B."/>
            <person name="Miyauchi S."/>
            <person name="Morin E."/>
            <person name="Drula E."/>
            <person name="Courty P.E."/>
            <person name="Kohler A."/>
            <person name="Kuo A."/>
            <person name="LaButti K."/>
            <person name="Pangilinan J."/>
            <person name="Lipzen A."/>
            <person name="Riley R."/>
            <person name="Andreopoulos W."/>
            <person name="He G."/>
            <person name="Johnson J."/>
            <person name="Nolan M."/>
            <person name="Tritt A."/>
            <person name="Barry K.W."/>
            <person name="Grigoriev I.V."/>
            <person name="Nagy L.G."/>
            <person name="Hibbett D."/>
            <person name="Henrissat B."/>
            <person name="Matheny P.B."/>
            <person name="Labbe J."/>
            <person name="Martin F.M."/>
        </authorList>
    </citation>
    <scope>NUCLEOTIDE SEQUENCE</scope>
    <source>
        <strain evidence="1">EC-137</strain>
    </source>
</reference>
<keyword evidence="2" id="KW-1185">Reference proteome</keyword>
<protein>
    <submittedName>
        <fullName evidence="1">ARM repeat-containing protein</fullName>
    </submittedName>
</protein>
<evidence type="ECO:0000313" key="1">
    <source>
        <dbReference type="EMBL" id="KAI0029851.1"/>
    </source>
</evidence>
<accession>A0ACB8QE28</accession>
<name>A0ACB8QE28_9AGAM</name>
<reference evidence="1" key="1">
    <citation type="submission" date="2021-02" db="EMBL/GenBank/DDBJ databases">
        <authorList>
            <consortium name="DOE Joint Genome Institute"/>
            <person name="Ahrendt S."/>
            <person name="Looney B.P."/>
            <person name="Miyauchi S."/>
            <person name="Morin E."/>
            <person name="Drula E."/>
            <person name="Courty P.E."/>
            <person name="Chicoki N."/>
            <person name="Fauchery L."/>
            <person name="Kohler A."/>
            <person name="Kuo A."/>
            <person name="Labutti K."/>
            <person name="Pangilinan J."/>
            <person name="Lipzen A."/>
            <person name="Riley R."/>
            <person name="Andreopoulos W."/>
            <person name="He G."/>
            <person name="Johnson J."/>
            <person name="Barry K.W."/>
            <person name="Grigoriev I.V."/>
            <person name="Nagy L."/>
            <person name="Hibbett D."/>
            <person name="Henrissat B."/>
            <person name="Matheny P.B."/>
            <person name="Labbe J."/>
            <person name="Martin F."/>
        </authorList>
    </citation>
    <scope>NUCLEOTIDE SEQUENCE</scope>
    <source>
        <strain evidence="1">EC-137</strain>
    </source>
</reference>
<comment type="caution">
    <text evidence="1">The sequence shown here is derived from an EMBL/GenBank/DDBJ whole genome shotgun (WGS) entry which is preliminary data.</text>
</comment>
<organism evidence="1 2">
    <name type="scientific">Vararia minispora EC-137</name>
    <dbReference type="NCBI Taxonomy" id="1314806"/>
    <lineage>
        <taxon>Eukaryota</taxon>
        <taxon>Fungi</taxon>
        <taxon>Dikarya</taxon>
        <taxon>Basidiomycota</taxon>
        <taxon>Agaricomycotina</taxon>
        <taxon>Agaricomycetes</taxon>
        <taxon>Russulales</taxon>
        <taxon>Lachnocladiaceae</taxon>
        <taxon>Vararia</taxon>
    </lineage>
</organism>